<reference evidence="1" key="1">
    <citation type="journal article" date="2015" name="Nature">
        <title>Complex archaea that bridge the gap between prokaryotes and eukaryotes.</title>
        <authorList>
            <person name="Spang A."/>
            <person name="Saw J.H."/>
            <person name="Jorgensen S.L."/>
            <person name="Zaremba-Niedzwiedzka K."/>
            <person name="Martijn J."/>
            <person name="Lind A.E."/>
            <person name="van Eijk R."/>
            <person name="Schleper C."/>
            <person name="Guy L."/>
            <person name="Ettema T.J."/>
        </authorList>
    </citation>
    <scope>NUCLEOTIDE SEQUENCE</scope>
</reference>
<organism evidence="1">
    <name type="scientific">marine sediment metagenome</name>
    <dbReference type="NCBI Taxonomy" id="412755"/>
    <lineage>
        <taxon>unclassified sequences</taxon>
        <taxon>metagenomes</taxon>
        <taxon>ecological metagenomes</taxon>
    </lineage>
</organism>
<dbReference type="EMBL" id="LAZR01000003">
    <property type="protein sequence ID" value="KKO11230.1"/>
    <property type="molecule type" value="Genomic_DNA"/>
</dbReference>
<gene>
    <name evidence="1" type="ORF">LCGC14_0017060</name>
</gene>
<evidence type="ECO:0000313" key="1">
    <source>
        <dbReference type="EMBL" id="KKO11230.1"/>
    </source>
</evidence>
<comment type="caution">
    <text evidence="1">The sequence shown here is derived from an EMBL/GenBank/DDBJ whole genome shotgun (WGS) entry which is preliminary data.</text>
</comment>
<accession>A0A0F9W4E1</accession>
<proteinExistence type="predicted"/>
<name>A0A0F9W4E1_9ZZZZ</name>
<protein>
    <submittedName>
        <fullName evidence="1">Uncharacterized protein</fullName>
    </submittedName>
</protein>
<sequence length="115" mass="12768">MDRTSDSSGTCGDGRLAAFHRTVRLPTGLWNAAKARGQQDGKAVRWIIDDALDAELMSLIDSLRDLGLDGETKADKLVRIPLDDNVIARLNYGRRQTGLPAVQMLRLCLRRHVAR</sequence>
<dbReference type="AlphaFoldDB" id="A0A0F9W4E1"/>